<organism evidence="7 8">
    <name type="scientific">Qipengyuania gaetbuli</name>
    <dbReference type="NCBI Taxonomy" id="266952"/>
    <lineage>
        <taxon>Bacteria</taxon>
        <taxon>Pseudomonadati</taxon>
        <taxon>Pseudomonadota</taxon>
        <taxon>Alphaproteobacteria</taxon>
        <taxon>Sphingomonadales</taxon>
        <taxon>Erythrobacteraceae</taxon>
        <taxon>Qipengyuania</taxon>
    </lineage>
</organism>
<proteinExistence type="inferred from homology"/>
<dbReference type="Pfam" id="PF01189">
    <property type="entry name" value="Methyltr_RsmB-F"/>
    <property type="match status" value="1"/>
</dbReference>
<dbReference type="RefSeq" id="WP_160606946.1">
    <property type="nucleotide sequence ID" value="NZ_WTYF01000004.1"/>
</dbReference>
<feature type="binding site" evidence="5">
    <location>
        <position position="233"/>
    </location>
    <ligand>
        <name>S-adenosyl-L-methionine</name>
        <dbReference type="ChEBI" id="CHEBI:59789"/>
    </ligand>
</feature>
<dbReference type="Proteomes" id="UP000444185">
    <property type="component" value="Unassembled WGS sequence"/>
</dbReference>
<dbReference type="GO" id="GO:0008173">
    <property type="term" value="F:RNA methyltransferase activity"/>
    <property type="evidence" value="ECO:0007669"/>
    <property type="project" value="InterPro"/>
</dbReference>
<name>A0A844XXR6_9SPHN</name>
<gene>
    <name evidence="7" type="ORF">GRI42_03445</name>
</gene>
<keyword evidence="3 5" id="KW-0949">S-adenosyl-L-methionine</keyword>
<dbReference type="SUPFAM" id="SSF53335">
    <property type="entry name" value="S-adenosyl-L-methionine-dependent methyltransferases"/>
    <property type="match status" value="1"/>
</dbReference>
<keyword evidence="2 5" id="KW-0808">Transferase</keyword>
<evidence type="ECO:0000256" key="4">
    <source>
        <dbReference type="ARBA" id="ARBA00022884"/>
    </source>
</evidence>
<dbReference type="PANTHER" id="PTHR22807">
    <property type="entry name" value="NOP2 YEAST -RELATED NOL1/NOP2/FMU SUN DOMAIN-CONTAINING"/>
    <property type="match status" value="1"/>
</dbReference>
<dbReference type="EMBL" id="WTYF01000004">
    <property type="protein sequence ID" value="MXO50356.1"/>
    <property type="molecule type" value="Genomic_DNA"/>
</dbReference>
<dbReference type="GO" id="GO:0003723">
    <property type="term" value="F:RNA binding"/>
    <property type="evidence" value="ECO:0007669"/>
    <property type="project" value="UniProtKB-UniRule"/>
</dbReference>
<feature type="domain" description="SAM-dependent MTase RsmB/NOP-type" evidence="6">
    <location>
        <begin position="102"/>
        <end position="392"/>
    </location>
</feature>
<comment type="caution">
    <text evidence="7">The sequence shown here is derived from an EMBL/GenBank/DDBJ whole genome shotgun (WGS) entry which is preliminary data.</text>
</comment>
<dbReference type="PANTHER" id="PTHR22807:SF53">
    <property type="entry name" value="RIBOSOMAL RNA SMALL SUBUNIT METHYLTRANSFERASE B-RELATED"/>
    <property type="match status" value="1"/>
</dbReference>
<dbReference type="Gene3D" id="3.40.50.150">
    <property type="entry name" value="Vaccinia Virus protein VP39"/>
    <property type="match status" value="1"/>
</dbReference>
<evidence type="ECO:0000256" key="2">
    <source>
        <dbReference type="ARBA" id="ARBA00022679"/>
    </source>
</evidence>
<dbReference type="InterPro" id="IPR001678">
    <property type="entry name" value="MeTrfase_RsmB-F_NOP2_dom"/>
</dbReference>
<comment type="caution">
    <text evidence="5">Lacks conserved residue(s) required for the propagation of feature annotation.</text>
</comment>
<evidence type="ECO:0000256" key="5">
    <source>
        <dbReference type="PROSITE-ProRule" id="PRU01023"/>
    </source>
</evidence>
<evidence type="ECO:0000256" key="1">
    <source>
        <dbReference type="ARBA" id="ARBA00022603"/>
    </source>
</evidence>
<dbReference type="AlphaFoldDB" id="A0A844XXR6"/>
<evidence type="ECO:0000259" key="6">
    <source>
        <dbReference type="PROSITE" id="PS51686"/>
    </source>
</evidence>
<dbReference type="PRINTS" id="PR02008">
    <property type="entry name" value="RCMTFAMILY"/>
</dbReference>
<comment type="similarity">
    <text evidence="5">Belongs to the class I-like SAM-binding methyltransferase superfamily. RsmB/NOP family.</text>
</comment>
<dbReference type="GO" id="GO:0001510">
    <property type="term" value="P:RNA methylation"/>
    <property type="evidence" value="ECO:0007669"/>
    <property type="project" value="InterPro"/>
</dbReference>
<evidence type="ECO:0000313" key="8">
    <source>
        <dbReference type="Proteomes" id="UP000444185"/>
    </source>
</evidence>
<dbReference type="InterPro" id="IPR049560">
    <property type="entry name" value="MeTrfase_RsmB-F_NOP2_cat"/>
</dbReference>
<keyword evidence="8" id="KW-1185">Reference proteome</keyword>
<protein>
    <submittedName>
        <fullName evidence="7">RsmB/NOP family class I SAM-dependent RNA methyltransferase</fullName>
    </submittedName>
</protein>
<reference evidence="7 8" key="1">
    <citation type="submission" date="2019-12" db="EMBL/GenBank/DDBJ databases">
        <title>Genomic-based taxomic classification of the family Erythrobacteraceae.</title>
        <authorList>
            <person name="Xu L."/>
        </authorList>
    </citation>
    <scope>NUCLEOTIDE SEQUENCE [LARGE SCALE GENOMIC DNA]</scope>
    <source>
        <strain evidence="7 8">DSM 16225</strain>
    </source>
</reference>
<dbReference type="InterPro" id="IPR023267">
    <property type="entry name" value="RCMT"/>
</dbReference>
<evidence type="ECO:0000313" key="7">
    <source>
        <dbReference type="EMBL" id="MXO50356.1"/>
    </source>
</evidence>
<sequence>MTPAARVQTAIELLDAIIASARAKGAPADRILAEWFRNNRFAGSKDRRAIRELVFAAIRACGPVPDTGRAAMLRLAQQDPSLSALFDGSQYGPAVLGEGEPVAEGGVAPRWLTERLDRSGVDREEAAALLGRAPLDIRVNTLKAERATLSLPAPAEPTATPQGLRLEPGTQVEQWAEWREGKIEIQDAGSQMACFAVGAEPGETVIDLCAGGGGKTLALAAAMDNLGRLVASDTDRNRLSALAPRAERAGATNIETRLLNPGREMEALADLAGQADAVLIDAPCSGTGTWRRNPEARWRLDDKELERLTAIQSRLLDIAAGLLKPEGRLVYVTCSLLDEEGAGQFDAFLARAGDFRAAMPELPAGRQCGHGIRLTPFHDGTDGFFIARAEKSC</sequence>
<dbReference type="InterPro" id="IPR029063">
    <property type="entry name" value="SAM-dependent_MTases_sf"/>
</dbReference>
<keyword evidence="4 5" id="KW-0694">RNA-binding</keyword>
<accession>A0A844XXR6</accession>
<dbReference type="PROSITE" id="PS51686">
    <property type="entry name" value="SAM_MT_RSMB_NOP"/>
    <property type="match status" value="1"/>
</dbReference>
<keyword evidence="1 5" id="KW-0489">Methyltransferase</keyword>
<dbReference type="CDD" id="cd02440">
    <property type="entry name" value="AdoMet_MTases"/>
    <property type="match status" value="1"/>
</dbReference>
<dbReference type="OrthoDB" id="9810297at2"/>
<feature type="binding site" evidence="5">
    <location>
        <position position="281"/>
    </location>
    <ligand>
        <name>S-adenosyl-L-methionine</name>
        <dbReference type="ChEBI" id="CHEBI:59789"/>
    </ligand>
</feature>
<evidence type="ECO:0000256" key="3">
    <source>
        <dbReference type="ARBA" id="ARBA00022691"/>
    </source>
</evidence>
<feature type="active site" description="Nucleophile" evidence="5">
    <location>
        <position position="334"/>
    </location>
</feature>